<reference evidence="3" key="1">
    <citation type="submission" date="2023-10" db="EMBL/GenBank/DDBJ databases">
        <authorList>
            <person name="Chen Y."/>
            <person name="Shah S."/>
            <person name="Dougan E. K."/>
            <person name="Thang M."/>
            <person name="Chan C."/>
        </authorList>
    </citation>
    <scope>NUCLEOTIDE SEQUENCE [LARGE SCALE GENOMIC DNA]</scope>
</reference>
<evidence type="ECO:0000256" key="2">
    <source>
        <dbReference type="SAM" id="Phobius"/>
    </source>
</evidence>
<keyword evidence="2" id="KW-0812">Transmembrane</keyword>
<feature type="region of interest" description="Disordered" evidence="1">
    <location>
        <begin position="28"/>
        <end position="147"/>
    </location>
</feature>
<organism evidence="3 4">
    <name type="scientific">Prorocentrum cordatum</name>
    <dbReference type="NCBI Taxonomy" id="2364126"/>
    <lineage>
        <taxon>Eukaryota</taxon>
        <taxon>Sar</taxon>
        <taxon>Alveolata</taxon>
        <taxon>Dinophyceae</taxon>
        <taxon>Prorocentrales</taxon>
        <taxon>Prorocentraceae</taxon>
        <taxon>Prorocentrum</taxon>
    </lineage>
</organism>
<accession>A0ABN9RZX7</accession>
<name>A0ABN9RZX7_9DINO</name>
<sequence length="596" mass="65577">AALAQHGRTERAVPVAVRLARAALPGRVGGTGHRHAIPRSPLCPSLTDGTRLPTPGGRAALDGVGGGGAGRAGPGRAGGPRQPPEPEPERAEEACAGSGSPCVDLAGGSHADDQSADESTRAGVRSVSKRRHREASRQPSESYTTSWSTSLDLAGDRSLLVPVRQHVLYGAGLPWPYILSGMFRDLLRGMVYVLAFPGLLIFMCVCVAIRCLKHTHCFRKAEPSRLLRLRRQVLTWNKAAIMRRTVCSFILLWPPAYQIYKQEDSSICSTADVLRPCLLLAFGISYTHRARKFVSRVKAAVAAYQDPTDVATSSSRYSAVSPALRLSEQHGKGEVCEDQSAHRIRDQMKFKGYKSGLDWPSWDEQPYCSISLKGFVIAATGALVPQLGKVIESHLIGHHLLASHISVPQSSLDVLAIVTNMIATFFIWKNLVSHGTWCLLASKQQTINKKVFCALTSIEQLEQLHDMVCIDAYGHARDEPCTACAGCKLFPRMIVTTFRGLTVWYNLRKRVSYNWVYPRVQTEVFMSASCLMCLCEFTLVVWKFIAVSHMSDAQEDGYKLGAMLSSFLSNPARRRIFCPRSRNTERASRIGQRGPE</sequence>
<feature type="compositionally biased region" description="Polar residues" evidence="1">
    <location>
        <begin position="137"/>
        <end position="147"/>
    </location>
</feature>
<evidence type="ECO:0000256" key="1">
    <source>
        <dbReference type="SAM" id="MobiDB-lite"/>
    </source>
</evidence>
<feature type="compositionally biased region" description="Gly residues" evidence="1">
    <location>
        <begin position="63"/>
        <end position="78"/>
    </location>
</feature>
<dbReference type="Proteomes" id="UP001189429">
    <property type="component" value="Unassembled WGS sequence"/>
</dbReference>
<comment type="caution">
    <text evidence="3">The sequence shown here is derived from an EMBL/GenBank/DDBJ whole genome shotgun (WGS) entry which is preliminary data.</text>
</comment>
<keyword evidence="4" id="KW-1185">Reference proteome</keyword>
<evidence type="ECO:0000313" key="3">
    <source>
        <dbReference type="EMBL" id="CAK0824992.1"/>
    </source>
</evidence>
<dbReference type="EMBL" id="CAUYUJ010008801">
    <property type="protein sequence ID" value="CAK0824992.1"/>
    <property type="molecule type" value="Genomic_DNA"/>
</dbReference>
<feature type="non-terminal residue" evidence="3">
    <location>
        <position position="1"/>
    </location>
</feature>
<keyword evidence="2" id="KW-1133">Transmembrane helix</keyword>
<gene>
    <name evidence="3" type="ORF">PCOR1329_LOCUS25242</name>
</gene>
<protein>
    <submittedName>
        <fullName evidence="3">Uncharacterized protein</fullName>
    </submittedName>
</protein>
<keyword evidence="2" id="KW-0472">Membrane</keyword>
<evidence type="ECO:0000313" key="4">
    <source>
        <dbReference type="Proteomes" id="UP001189429"/>
    </source>
</evidence>
<feature type="transmembrane region" description="Helical" evidence="2">
    <location>
        <begin position="189"/>
        <end position="212"/>
    </location>
</feature>
<proteinExistence type="predicted"/>